<dbReference type="Proteomes" id="UP001595456">
    <property type="component" value="Unassembled WGS sequence"/>
</dbReference>
<reference evidence="11" key="1">
    <citation type="journal article" date="2019" name="Int. J. Syst. Evol. Microbiol.">
        <title>The Global Catalogue of Microorganisms (GCM) 10K type strain sequencing project: providing services to taxonomists for standard genome sequencing and annotation.</title>
        <authorList>
            <consortium name="The Broad Institute Genomics Platform"/>
            <consortium name="The Broad Institute Genome Sequencing Center for Infectious Disease"/>
            <person name="Wu L."/>
            <person name="Ma J."/>
        </authorList>
    </citation>
    <scope>NUCLEOTIDE SEQUENCE [LARGE SCALE GENOMIC DNA]</scope>
    <source>
        <strain evidence="11">KCTC 52607</strain>
    </source>
</reference>
<dbReference type="InterPro" id="IPR003439">
    <property type="entry name" value="ABC_transporter-like_ATP-bd"/>
</dbReference>
<dbReference type="SMART" id="SM00382">
    <property type="entry name" value="AAA"/>
    <property type="match status" value="1"/>
</dbReference>
<evidence type="ECO:0000256" key="6">
    <source>
        <dbReference type="ARBA" id="ARBA00023004"/>
    </source>
</evidence>
<dbReference type="Pfam" id="PF00005">
    <property type="entry name" value="ABC_tran"/>
    <property type="match status" value="1"/>
</dbReference>
<organism evidence="10 11">
    <name type="scientific">Alteraurantiacibacter palmitatis</name>
    <dbReference type="NCBI Taxonomy" id="2054628"/>
    <lineage>
        <taxon>Bacteria</taxon>
        <taxon>Pseudomonadati</taxon>
        <taxon>Pseudomonadota</taxon>
        <taxon>Alphaproteobacteria</taxon>
        <taxon>Sphingomonadales</taxon>
        <taxon>Erythrobacteraceae</taxon>
        <taxon>Alteraurantiacibacter</taxon>
    </lineage>
</organism>
<keyword evidence="5 10" id="KW-0067">ATP-binding</keyword>
<evidence type="ECO:0000256" key="8">
    <source>
        <dbReference type="ARBA" id="ARBA00023136"/>
    </source>
</evidence>
<accession>A0ABV7E8W7</accession>
<protein>
    <submittedName>
        <fullName evidence="10">ABC transporter ATP-binding protein</fullName>
    </submittedName>
</protein>
<keyword evidence="2" id="KW-1003">Cell membrane</keyword>
<dbReference type="PROSITE" id="PS50893">
    <property type="entry name" value="ABC_TRANSPORTER_2"/>
    <property type="match status" value="1"/>
</dbReference>
<evidence type="ECO:0000256" key="4">
    <source>
        <dbReference type="ARBA" id="ARBA00022741"/>
    </source>
</evidence>
<dbReference type="CDD" id="cd03259">
    <property type="entry name" value="ABC_Carb_Solutes_like"/>
    <property type="match status" value="1"/>
</dbReference>
<evidence type="ECO:0000256" key="7">
    <source>
        <dbReference type="ARBA" id="ARBA00023065"/>
    </source>
</evidence>
<dbReference type="PROSITE" id="PS00211">
    <property type="entry name" value="ABC_TRANSPORTER_1"/>
    <property type="match status" value="1"/>
</dbReference>
<proteinExistence type="predicted"/>
<dbReference type="EMBL" id="JBHRST010000022">
    <property type="protein sequence ID" value="MFC3099007.1"/>
    <property type="molecule type" value="Genomic_DNA"/>
</dbReference>
<dbReference type="PANTHER" id="PTHR42781:SF4">
    <property type="entry name" value="SPERMIDINE_PUTRESCINE IMPORT ATP-BINDING PROTEIN POTA"/>
    <property type="match status" value="1"/>
</dbReference>
<dbReference type="RefSeq" id="WP_336924514.1">
    <property type="nucleotide sequence ID" value="NZ_JBANRO010000001.1"/>
</dbReference>
<evidence type="ECO:0000313" key="10">
    <source>
        <dbReference type="EMBL" id="MFC3099007.1"/>
    </source>
</evidence>
<evidence type="ECO:0000256" key="1">
    <source>
        <dbReference type="ARBA" id="ARBA00022448"/>
    </source>
</evidence>
<keyword evidence="11" id="KW-1185">Reference proteome</keyword>
<evidence type="ECO:0000256" key="5">
    <source>
        <dbReference type="ARBA" id="ARBA00022840"/>
    </source>
</evidence>
<dbReference type="GO" id="GO:0005524">
    <property type="term" value="F:ATP binding"/>
    <property type="evidence" value="ECO:0007669"/>
    <property type="project" value="UniProtKB-KW"/>
</dbReference>
<keyword evidence="1" id="KW-0813">Transport</keyword>
<keyword evidence="6" id="KW-0408">Iron</keyword>
<dbReference type="InterPro" id="IPR003593">
    <property type="entry name" value="AAA+_ATPase"/>
</dbReference>
<evidence type="ECO:0000313" key="11">
    <source>
        <dbReference type="Proteomes" id="UP001595456"/>
    </source>
</evidence>
<keyword evidence="4" id="KW-0547">Nucleotide-binding</keyword>
<evidence type="ECO:0000259" key="9">
    <source>
        <dbReference type="PROSITE" id="PS50893"/>
    </source>
</evidence>
<dbReference type="SUPFAM" id="SSF52540">
    <property type="entry name" value="P-loop containing nucleoside triphosphate hydrolases"/>
    <property type="match status" value="1"/>
</dbReference>
<gene>
    <name evidence="10" type="ORF">ACFODU_14515</name>
</gene>
<dbReference type="InterPro" id="IPR027417">
    <property type="entry name" value="P-loop_NTPase"/>
</dbReference>
<dbReference type="InterPro" id="IPR017871">
    <property type="entry name" value="ABC_transporter-like_CS"/>
</dbReference>
<name>A0ABV7E8W7_9SPHN</name>
<dbReference type="InterPro" id="IPR015853">
    <property type="entry name" value="ABC_transpr_FbpC"/>
</dbReference>
<keyword evidence="3" id="KW-0410">Iron transport</keyword>
<feature type="domain" description="ABC transporter" evidence="9">
    <location>
        <begin position="7"/>
        <end position="239"/>
    </location>
</feature>
<dbReference type="InterPro" id="IPR050093">
    <property type="entry name" value="ABC_SmlMolc_Importer"/>
</dbReference>
<keyword evidence="8" id="KW-0472">Membrane</keyword>
<dbReference type="PANTHER" id="PTHR42781">
    <property type="entry name" value="SPERMIDINE/PUTRESCINE IMPORT ATP-BINDING PROTEIN POTA"/>
    <property type="match status" value="1"/>
</dbReference>
<comment type="caution">
    <text evidence="10">The sequence shown here is derived from an EMBL/GenBank/DDBJ whole genome shotgun (WGS) entry which is preliminary data.</text>
</comment>
<evidence type="ECO:0000256" key="2">
    <source>
        <dbReference type="ARBA" id="ARBA00022475"/>
    </source>
</evidence>
<keyword evidence="7" id="KW-0406">Ion transport</keyword>
<dbReference type="Gene3D" id="3.40.50.300">
    <property type="entry name" value="P-loop containing nucleotide triphosphate hydrolases"/>
    <property type="match status" value="1"/>
</dbReference>
<sequence>MDDHPILCLRGVTRRYGLRDVVQQASLDLAEGRIACLLGPSGCGKSTILRLIAGLEPVDEGEIRVHGETVASAGASVPPEQRGIGLVFQDNALFPHLSVRDNVAFGIRNQPAAVRRQTVEALLARFQVGHLADKFPHTLSGGEQQRVAIARALAREPFLLLLDEPFSSLDGHLRAQVRQSLIADLRAVGTSVLIVTHDPDEAMLIADQLILMAEGRILQSGAPGDCYDNPVSLVAARLLGDAMGIDVVVAGGGAQTPFGRVAAPDLPDGPAQLVLRPDDLLAVVNSIHPGIDGQVTTLRRVGAARTAIVACDLGEIAVPLPGAPLAQGQAVRLHLRSGAGRIVPLT</sequence>
<evidence type="ECO:0000256" key="3">
    <source>
        <dbReference type="ARBA" id="ARBA00022496"/>
    </source>
</evidence>